<sequence>MTSFFAICLAAAQAGSLGDLAAPPPLPNRPEPAIRCACPQDAPEEKIVFTGIVVDAELRVDASGRAVQPRQATVFRLIRADDPALKTPVKVWHPIESERCGLSFDYGRQYTLAARRTEKGALETDQCLLRAAPADE</sequence>
<dbReference type="Proteomes" id="UP000198346">
    <property type="component" value="Unassembled WGS sequence"/>
</dbReference>
<dbReference type="EMBL" id="FZQA01000001">
    <property type="protein sequence ID" value="SNT68185.1"/>
    <property type="molecule type" value="Genomic_DNA"/>
</dbReference>
<evidence type="ECO:0008006" key="4">
    <source>
        <dbReference type="Google" id="ProtNLM"/>
    </source>
</evidence>
<feature type="signal peptide" evidence="1">
    <location>
        <begin position="1"/>
        <end position="21"/>
    </location>
</feature>
<dbReference type="AlphaFoldDB" id="A0A239PKS9"/>
<accession>A0A239PKS9</accession>
<proteinExistence type="predicted"/>
<evidence type="ECO:0000313" key="3">
    <source>
        <dbReference type="Proteomes" id="UP000198346"/>
    </source>
</evidence>
<keyword evidence="3" id="KW-1185">Reference proteome</keyword>
<dbReference type="OrthoDB" id="9926228at2"/>
<gene>
    <name evidence="2" type="ORF">SAMN06297382_0682</name>
</gene>
<protein>
    <recommendedName>
        <fullName evidence="4">Tissue inhibitor of metalloproteinase</fullName>
    </recommendedName>
</protein>
<organism evidence="2 3">
    <name type="scientific">Amphiplicatus metriothermophilus</name>
    <dbReference type="NCBI Taxonomy" id="1519374"/>
    <lineage>
        <taxon>Bacteria</taxon>
        <taxon>Pseudomonadati</taxon>
        <taxon>Pseudomonadota</taxon>
        <taxon>Alphaproteobacteria</taxon>
        <taxon>Parvularculales</taxon>
        <taxon>Parvularculaceae</taxon>
        <taxon>Amphiplicatus</taxon>
    </lineage>
</organism>
<evidence type="ECO:0000256" key="1">
    <source>
        <dbReference type="SAM" id="SignalP"/>
    </source>
</evidence>
<feature type="chain" id="PRO_5013303375" description="Tissue inhibitor of metalloproteinase" evidence="1">
    <location>
        <begin position="22"/>
        <end position="136"/>
    </location>
</feature>
<keyword evidence="1" id="KW-0732">Signal</keyword>
<evidence type="ECO:0000313" key="2">
    <source>
        <dbReference type="EMBL" id="SNT68185.1"/>
    </source>
</evidence>
<dbReference type="RefSeq" id="WP_089411151.1">
    <property type="nucleotide sequence ID" value="NZ_FZQA01000001.1"/>
</dbReference>
<name>A0A239PKS9_9PROT</name>
<reference evidence="2 3" key="1">
    <citation type="submission" date="2017-07" db="EMBL/GenBank/DDBJ databases">
        <authorList>
            <person name="Sun Z.S."/>
            <person name="Albrecht U."/>
            <person name="Echele G."/>
            <person name="Lee C.C."/>
        </authorList>
    </citation>
    <scope>NUCLEOTIDE SEQUENCE [LARGE SCALE GENOMIC DNA]</scope>
    <source>
        <strain evidence="2 3">CGMCC 1.12710</strain>
    </source>
</reference>